<dbReference type="InterPro" id="IPR011650">
    <property type="entry name" value="Peptidase_M20_dimer"/>
</dbReference>
<keyword evidence="8" id="KW-1185">Reference proteome</keyword>
<evidence type="ECO:0000256" key="2">
    <source>
        <dbReference type="ARBA" id="ARBA00022670"/>
    </source>
</evidence>
<dbReference type="InterPro" id="IPR002933">
    <property type="entry name" value="Peptidase_M20"/>
</dbReference>
<dbReference type="RefSeq" id="WP_279251617.1">
    <property type="nucleotide sequence ID" value="NZ_SHNP01000001.1"/>
</dbReference>
<protein>
    <submittedName>
        <fullName evidence="7">M20/M25/M40 family metallo-hydrolase</fullName>
    </submittedName>
</protein>
<dbReference type="Gene3D" id="3.40.630.10">
    <property type="entry name" value="Zn peptidases"/>
    <property type="match status" value="1"/>
</dbReference>
<dbReference type="Pfam" id="PF01546">
    <property type="entry name" value="Peptidase_M20"/>
    <property type="match status" value="1"/>
</dbReference>
<proteinExistence type="inferred from homology"/>
<dbReference type="InterPro" id="IPR036264">
    <property type="entry name" value="Bact_exopeptidase_dim_dom"/>
</dbReference>
<dbReference type="PIRSF" id="PIRSF036696">
    <property type="entry name" value="ACY-1"/>
    <property type="match status" value="1"/>
</dbReference>
<dbReference type="Proteomes" id="UP001143307">
    <property type="component" value="Unassembled WGS sequence"/>
</dbReference>
<keyword evidence="2" id="KW-0645">Protease</keyword>
<evidence type="ECO:0000313" key="8">
    <source>
        <dbReference type="Proteomes" id="UP001143307"/>
    </source>
</evidence>
<name>A0ABT3SRL7_9GAMM</name>
<feature type="domain" description="Peptidase M20 dimerisation" evidence="6">
    <location>
        <begin position="237"/>
        <end position="381"/>
    </location>
</feature>
<accession>A0ABT3SRL7</accession>
<comment type="caution">
    <text evidence="7">The sequence shown here is derived from an EMBL/GenBank/DDBJ whole genome shotgun (WGS) entry which is preliminary data.</text>
</comment>
<dbReference type="InterPro" id="IPR001261">
    <property type="entry name" value="ArgE/DapE_CS"/>
</dbReference>
<keyword evidence="4" id="KW-0378">Hydrolase</keyword>
<dbReference type="Gene3D" id="1.10.150.900">
    <property type="match status" value="1"/>
</dbReference>
<gene>
    <name evidence="7" type="ORF">EYC87_03370</name>
</gene>
<dbReference type="PROSITE" id="PS00758">
    <property type="entry name" value="ARGE_DAPE_CPG2_1"/>
    <property type="match status" value="1"/>
</dbReference>
<dbReference type="InterPro" id="IPR047177">
    <property type="entry name" value="Pept_M20A"/>
</dbReference>
<dbReference type="EMBL" id="SHNP01000001">
    <property type="protein sequence ID" value="MCX2972626.1"/>
    <property type="molecule type" value="Genomic_DNA"/>
</dbReference>
<keyword evidence="5" id="KW-0862">Zinc</keyword>
<keyword evidence="3" id="KW-0479">Metal-binding</keyword>
<dbReference type="Pfam" id="PF07687">
    <property type="entry name" value="M20_dimer"/>
    <property type="match status" value="1"/>
</dbReference>
<evidence type="ECO:0000313" key="7">
    <source>
        <dbReference type="EMBL" id="MCX2972626.1"/>
    </source>
</evidence>
<dbReference type="SUPFAM" id="SSF53187">
    <property type="entry name" value="Zn-dependent exopeptidases"/>
    <property type="match status" value="1"/>
</dbReference>
<dbReference type="Gene3D" id="3.30.70.360">
    <property type="match status" value="1"/>
</dbReference>
<evidence type="ECO:0000259" key="6">
    <source>
        <dbReference type="Pfam" id="PF07687"/>
    </source>
</evidence>
<sequence length="491" mass="52779">MKPVMKVIVAATLLLAIFLVLNTLLFVPDEGDKVARESVAVDAQKVTAHLAQAIRFPTIATGNEATQEYRPFRKFVAWAEQTYPLVYKAMDLQMIAEHTILLRWQGSDPALKPILLTAHYDVVPVVPGSEGDWQHPPFSGEVAEGYVWGRGALDDKSAVIVMYEAASLLLSQGFKPTRTVYFSFGHDEETGGNKGAAGVVEYLSEQGVQLAWSIDEGSFIVEGVLPGIDKPVALINVAEKGYVTLELVAHGPGGHSSMPAAELATDILAQALVNLRRHPLPGDLEGLSAESFDIMGRYLPFAPRLVLANRWLFGSLLELVLSKDARMDALIRTTTAPTQLRAGIKPNVIPPTATAIVNFRLHPRDTVAQVVAHVVSAIGDERVEVSVSEGGLRSPASGISSSAAEGYQVISRAAKQIYGDIIVAPGITVAGTDSKHYGKVADNAYRINLMKIAPTEASGFHGKNERISIDNLVAGTGAYYQLIKESAGIRP</sequence>
<evidence type="ECO:0000256" key="1">
    <source>
        <dbReference type="ARBA" id="ARBA00006247"/>
    </source>
</evidence>
<evidence type="ECO:0000256" key="5">
    <source>
        <dbReference type="ARBA" id="ARBA00022833"/>
    </source>
</evidence>
<evidence type="ECO:0000256" key="3">
    <source>
        <dbReference type="ARBA" id="ARBA00022723"/>
    </source>
</evidence>
<dbReference type="PANTHER" id="PTHR45962:SF1">
    <property type="entry name" value="N-FATTY-ACYL-AMINO ACID SYNTHASE_HYDROLASE PM20D1"/>
    <property type="match status" value="1"/>
</dbReference>
<dbReference type="PANTHER" id="PTHR45962">
    <property type="entry name" value="N-FATTY-ACYL-AMINO ACID SYNTHASE/HYDROLASE PM20D1"/>
    <property type="match status" value="1"/>
</dbReference>
<evidence type="ECO:0000256" key="4">
    <source>
        <dbReference type="ARBA" id="ARBA00022801"/>
    </source>
</evidence>
<organism evidence="7 8">
    <name type="scientific">Candidatus Seongchinamella marina</name>
    <dbReference type="NCBI Taxonomy" id="2518990"/>
    <lineage>
        <taxon>Bacteria</taxon>
        <taxon>Pseudomonadati</taxon>
        <taxon>Pseudomonadota</taxon>
        <taxon>Gammaproteobacteria</taxon>
        <taxon>Cellvibrionales</taxon>
        <taxon>Halieaceae</taxon>
        <taxon>Seongchinamella</taxon>
    </lineage>
</organism>
<reference evidence="7" key="1">
    <citation type="submission" date="2019-02" db="EMBL/GenBank/DDBJ databases">
        <authorList>
            <person name="Li S.-H."/>
        </authorList>
    </citation>
    <scope>NUCLEOTIDE SEQUENCE</scope>
    <source>
        <strain evidence="7">IMCC8485</strain>
    </source>
</reference>
<dbReference type="SUPFAM" id="SSF55031">
    <property type="entry name" value="Bacterial exopeptidase dimerisation domain"/>
    <property type="match status" value="1"/>
</dbReference>
<comment type="similarity">
    <text evidence="1">Belongs to the peptidase M20A family.</text>
</comment>